<dbReference type="Gramene" id="CDY34562">
    <property type="protein sequence ID" value="CDY34562"/>
    <property type="gene ID" value="GSBRNA2T00056986001"/>
</dbReference>
<dbReference type="Gene3D" id="3.40.50.300">
    <property type="entry name" value="P-loop containing nucleotide triphosphate hydrolases"/>
    <property type="match status" value="1"/>
</dbReference>
<dbReference type="EC" id="2.8.2.-" evidence="3"/>
<dbReference type="Proteomes" id="UP000028999">
    <property type="component" value="Unassembled WGS sequence"/>
</dbReference>
<keyword evidence="2 3" id="KW-0808">Transferase</keyword>
<keyword evidence="6" id="KW-1185">Reference proteome</keyword>
<evidence type="ECO:0000313" key="6">
    <source>
        <dbReference type="Proteomes" id="UP000028999"/>
    </source>
</evidence>
<dbReference type="GO" id="GO:0005737">
    <property type="term" value="C:cytoplasm"/>
    <property type="evidence" value="ECO:0000318"/>
    <property type="project" value="GO_Central"/>
</dbReference>
<dbReference type="SUPFAM" id="SSF52540">
    <property type="entry name" value="P-loop containing nucleoside triphosphate hydrolases"/>
    <property type="match status" value="1"/>
</dbReference>
<dbReference type="EMBL" id="LK032337">
    <property type="protein sequence ID" value="CDY34562.1"/>
    <property type="molecule type" value="Genomic_DNA"/>
</dbReference>
<dbReference type="PANTHER" id="PTHR11783">
    <property type="entry name" value="SULFOTRANSFERASE SULT"/>
    <property type="match status" value="1"/>
</dbReference>
<dbReference type="GO" id="GO:0008146">
    <property type="term" value="F:sulfotransferase activity"/>
    <property type="evidence" value="ECO:0000318"/>
    <property type="project" value="GO_Central"/>
</dbReference>
<reference evidence="5 6" key="1">
    <citation type="journal article" date="2014" name="Science">
        <title>Plant genetics. Early allopolyploid evolution in the post-Neolithic Brassica napus oilseed genome.</title>
        <authorList>
            <person name="Chalhoub B."/>
            <person name="Denoeud F."/>
            <person name="Liu S."/>
            <person name="Parkin I.A."/>
            <person name="Tang H."/>
            <person name="Wang X."/>
            <person name="Chiquet J."/>
            <person name="Belcram H."/>
            <person name="Tong C."/>
            <person name="Samans B."/>
            <person name="Correa M."/>
            <person name="Da Silva C."/>
            <person name="Just J."/>
            <person name="Falentin C."/>
            <person name="Koh C.S."/>
            <person name="Le Clainche I."/>
            <person name="Bernard M."/>
            <person name="Bento P."/>
            <person name="Noel B."/>
            <person name="Labadie K."/>
            <person name="Alberti A."/>
            <person name="Charles M."/>
            <person name="Arnaud D."/>
            <person name="Guo H."/>
            <person name="Daviaud C."/>
            <person name="Alamery S."/>
            <person name="Jabbari K."/>
            <person name="Zhao M."/>
            <person name="Edger P.P."/>
            <person name="Chelaifa H."/>
            <person name="Tack D."/>
            <person name="Lassalle G."/>
            <person name="Mestiri I."/>
            <person name="Schnel N."/>
            <person name="Le Paslier M.C."/>
            <person name="Fan G."/>
            <person name="Renault V."/>
            <person name="Bayer P.E."/>
            <person name="Golicz A.A."/>
            <person name="Manoli S."/>
            <person name="Lee T.H."/>
            <person name="Thi V.H."/>
            <person name="Chalabi S."/>
            <person name="Hu Q."/>
            <person name="Fan C."/>
            <person name="Tollenaere R."/>
            <person name="Lu Y."/>
            <person name="Battail C."/>
            <person name="Shen J."/>
            <person name="Sidebottom C.H."/>
            <person name="Wang X."/>
            <person name="Canaguier A."/>
            <person name="Chauveau A."/>
            <person name="Berard A."/>
            <person name="Deniot G."/>
            <person name="Guan M."/>
            <person name="Liu Z."/>
            <person name="Sun F."/>
            <person name="Lim Y.P."/>
            <person name="Lyons E."/>
            <person name="Town C.D."/>
            <person name="Bancroft I."/>
            <person name="Wang X."/>
            <person name="Meng J."/>
            <person name="Ma J."/>
            <person name="Pires J.C."/>
            <person name="King G.J."/>
            <person name="Brunel D."/>
            <person name="Delourme R."/>
            <person name="Renard M."/>
            <person name="Aury J.M."/>
            <person name="Adams K.L."/>
            <person name="Batley J."/>
            <person name="Snowdon R.J."/>
            <person name="Tost J."/>
            <person name="Edwards D."/>
            <person name="Zhou Y."/>
            <person name="Hua W."/>
            <person name="Sharpe A.G."/>
            <person name="Paterson A.H."/>
            <person name="Guan C."/>
            <person name="Wincker P."/>
        </authorList>
    </citation>
    <scope>NUCLEOTIDE SEQUENCE [LARGE SCALE GENOMIC DNA]</scope>
    <source>
        <strain evidence="6">cv. Darmor-bzh</strain>
    </source>
</reference>
<dbReference type="OMA" id="HILFMRY"/>
<evidence type="ECO:0000256" key="2">
    <source>
        <dbReference type="ARBA" id="ARBA00022679"/>
    </source>
</evidence>
<dbReference type="GO" id="GO:0051923">
    <property type="term" value="P:sulfation"/>
    <property type="evidence" value="ECO:0000318"/>
    <property type="project" value="GO_Central"/>
</dbReference>
<evidence type="ECO:0000256" key="1">
    <source>
        <dbReference type="ARBA" id="ARBA00005771"/>
    </source>
</evidence>
<feature type="domain" description="Sulfotransferase" evidence="4">
    <location>
        <begin position="64"/>
        <end position="228"/>
    </location>
</feature>
<proteinExistence type="inferred from homology"/>
<dbReference type="PaxDb" id="3708-A0A078HA80"/>
<gene>
    <name evidence="5" type="primary">BnaC03g56620D</name>
    <name evidence="5" type="ORF">GSBRNA2T00056986001</name>
</gene>
<dbReference type="Pfam" id="PF00685">
    <property type="entry name" value="Sulfotransfer_1"/>
    <property type="match status" value="1"/>
</dbReference>
<evidence type="ECO:0000313" key="5">
    <source>
        <dbReference type="EMBL" id="CDY34562.1"/>
    </source>
</evidence>
<name>A0A078HA80_BRANA</name>
<comment type="similarity">
    <text evidence="1 3">Belongs to the sulfotransferase 1 family.</text>
</comment>
<accession>A0A078HA80</accession>
<evidence type="ECO:0000259" key="4">
    <source>
        <dbReference type="Pfam" id="PF00685"/>
    </source>
</evidence>
<organism evidence="5 6">
    <name type="scientific">Brassica napus</name>
    <name type="common">Rape</name>
    <dbReference type="NCBI Taxonomy" id="3708"/>
    <lineage>
        <taxon>Eukaryota</taxon>
        <taxon>Viridiplantae</taxon>
        <taxon>Streptophyta</taxon>
        <taxon>Embryophyta</taxon>
        <taxon>Tracheophyta</taxon>
        <taxon>Spermatophyta</taxon>
        <taxon>Magnoliopsida</taxon>
        <taxon>eudicotyledons</taxon>
        <taxon>Gunneridae</taxon>
        <taxon>Pentapetalae</taxon>
        <taxon>rosids</taxon>
        <taxon>malvids</taxon>
        <taxon>Brassicales</taxon>
        <taxon>Brassicaceae</taxon>
        <taxon>Brassiceae</taxon>
        <taxon>Brassica</taxon>
    </lineage>
</organism>
<dbReference type="AlphaFoldDB" id="A0A078HA80"/>
<sequence length="262" mass="29956">MNEKKLPDHLREDNLSEETRTLISSLPSTKDFLGKIYNYQGCWYYPNTLLGVLNFQKGFKPQETDIVIASFPKSGTTWLKALTVALLERSKYSSSDTNLYLNSSTPDLTKFSSPRLFSTHMPLHTLQVPFKDSPCKIVYVCRDVKDVLSSLDSLCSGVGYFGPIWENVLSYWRGSLEDPEHILFMRYEEMKSEPAAQVKRLAEFLGCPFTEEEEEGGSVDKILELCSLRREVGDSKNHLTPEMENKIDMIMEEKYKGSGLKY</sequence>
<dbReference type="InterPro" id="IPR027417">
    <property type="entry name" value="P-loop_NTPase"/>
</dbReference>
<protein>
    <recommendedName>
        <fullName evidence="3">Sulfotransferase</fullName>
        <ecNumber evidence="3">2.8.2.-</ecNumber>
    </recommendedName>
</protein>
<dbReference type="InterPro" id="IPR000863">
    <property type="entry name" value="Sulfotransferase_dom"/>
</dbReference>
<evidence type="ECO:0000256" key="3">
    <source>
        <dbReference type="RuleBase" id="RU361155"/>
    </source>
</evidence>